<gene>
    <name evidence="1" type="ORF">J2Z75_001341</name>
</gene>
<comment type="caution">
    <text evidence="1">The sequence shown here is derived from an EMBL/GenBank/DDBJ whole genome shotgun (WGS) entry which is preliminary data.</text>
</comment>
<name>A0ABS4EIS7_9HYPH</name>
<proteinExistence type="predicted"/>
<reference evidence="1 2" key="1">
    <citation type="submission" date="2021-03" db="EMBL/GenBank/DDBJ databases">
        <title>Genomic Encyclopedia of Type Strains, Phase IV (KMG-IV): sequencing the most valuable type-strain genomes for metagenomic binning, comparative biology and taxonomic classification.</title>
        <authorList>
            <person name="Goeker M."/>
        </authorList>
    </citation>
    <scope>NUCLEOTIDE SEQUENCE [LARGE SCALE GENOMIC DNA]</scope>
    <source>
        <strain evidence="1 2">DSM 26427</strain>
    </source>
</reference>
<organism evidence="1 2">
    <name type="scientific">Rhizobium herbae</name>
    <dbReference type="NCBI Taxonomy" id="508661"/>
    <lineage>
        <taxon>Bacteria</taxon>
        <taxon>Pseudomonadati</taxon>
        <taxon>Pseudomonadota</taxon>
        <taxon>Alphaproteobacteria</taxon>
        <taxon>Hyphomicrobiales</taxon>
        <taxon>Rhizobiaceae</taxon>
        <taxon>Rhizobium/Agrobacterium group</taxon>
        <taxon>Rhizobium</taxon>
    </lineage>
</organism>
<sequence length="127" mass="13516">MFANFLAITLINTFSWFGGQGYCAYDFAVLESGEELTNISLTLRPRFDPENTATGNTELPDETVTFDVLGGSSVNAGSTAKIETDCNVEGFDIVAATGTADGEPIDLIAAGRVEIDNYKPLPLKVGE</sequence>
<protein>
    <submittedName>
        <fullName evidence="1">Uncharacterized protein</fullName>
    </submittedName>
</protein>
<keyword evidence="2" id="KW-1185">Reference proteome</keyword>
<dbReference type="Proteomes" id="UP000823786">
    <property type="component" value="Unassembled WGS sequence"/>
</dbReference>
<evidence type="ECO:0000313" key="1">
    <source>
        <dbReference type="EMBL" id="MBP1857845.1"/>
    </source>
</evidence>
<accession>A0ABS4EIS7</accession>
<evidence type="ECO:0000313" key="2">
    <source>
        <dbReference type="Proteomes" id="UP000823786"/>
    </source>
</evidence>
<dbReference type="RefSeq" id="WP_209849542.1">
    <property type="nucleotide sequence ID" value="NZ_JAGGJV010000002.1"/>
</dbReference>
<dbReference type="EMBL" id="JAGGJV010000002">
    <property type="protein sequence ID" value="MBP1857845.1"/>
    <property type="molecule type" value="Genomic_DNA"/>
</dbReference>